<dbReference type="PROSITE" id="PS51450">
    <property type="entry name" value="LRR"/>
    <property type="match status" value="1"/>
</dbReference>
<feature type="non-terminal residue" evidence="5">
    <location>
        <position position="132"/>
    </location>
</feature>
<dbReference type="eggNOG" id="KOG4237">
    <property type="taxonomic scope" value="Eukaryota"/>
</dbReference>
<dbReference type="InterPro" id="IPR032675">
    <property type="entry name" value="LRR_dom_sf"/>
</dbReference>
<feature type="domain" description="LRRNT" evidence="4">
    <location>
        <begin position="2"/>
        <end position="38"/>
    </location>
</feature>
<sequence>TVCPSPCTCTDSYGELTVSCAGQGLTEVPSNIPPSTVWLNLKYNYITKLIDSSFNGLNNLHGVDLSNNNIDHISTSAFKQLVHLQNVDISGNQLSTLSEEVFNMSITSAKRDQRNFFVYMGNNPWNCDCTLK</sequence>
<dbReference type="AlphaFoldDB" id="C3YE68"/>
<dbReference type="EMBL" id="GG666505">
    <property type="protein sequence ID" value="EEN61376.1"/>
    <property type="molecule type" value="Genomic_DNA"/>
</dbReference>
<feature type="non-terminal residue" evidence="5">
    <location>
        <position position="1"/>
    </location>
</feature>
<keyword evidence="2" id="KW-0732">Signal</keyword>
<dbReference type="SMART" id="SM00369">
    <property type="entry name" value="LRR_TYP"/>
    <property type="match status" value="2"/>
</dbReference>
<dbReference type="InterPro" id="IPR003591">
    <property type="entry name" value="Leu-rich_rpt_typical-subtyp"/>
</dbReference>
<evidence type="ECO:0000256" key="1">
    <source>
        <dbReference type="ARBA" id="ARBA00022614"/>
    </source>
</evidence>
<name>C3YE68_BRAFL</name>
<evidence type="ECO:0000259" key="4">
    <source>
        <dbReference type="SMART" id="SM00013"/>
    </source>
</evidence>
<dbReference type="InterPro" id="IPR001611">
    <property type="entry name" value="Leu-rich_rpt"/>
</dbReference>
<protein>
    <recommendedName>
        <fullName evidence="4">LRRNT domain-containing protein</fullName>
    </recommendedName>
</protein>
<dbReference type="InterPro" id="IPR000372">
    <property type="entry name" value="LRRNT"/>
</dbReference>
<dbReference type="Gene3D" id="3.80.10.10">
    <property type="entry name" value="Ribonuclease Inhibitor"/>
    <property type="match status" value="1"/>
</dbReference>
<evidence type="ECO:0000256" key="3">
    <source>
        <dbReference type="ARBA" id="ARBA00022737"/>
    </source>
</evidence>
<evidence type="ECO:0000313" key="5">
    <source>
        <dbReference type="EMBL" id="EEN61376.1"/>
    </source>
</evidence>
<dbReference type="PANTHER" id="PTHR24369">
    <property type="entry name" value="ANTIGEN BSP, PUTATIVE-RELATED"/>
    <property type="match status" value="1"/>
</dbReference>
<gene>
    <name evidence="5" type="ORF">BRAFLDRAFT_140695</name>
</gene>
<dbReference type="Pfam" id="PF13855">
    <property type="entry name" value="LRR_8"/>
    <property type="match status" value="1"/>
</dbReference>
<dbReference type="InterPro" id="IPR050541">
    <property type="entry name" value="LRR_TM_domain-containing"/>
</dbReference>
<dbReference type="InParanoid" id="C3YE68"/>
<evidence type="ECO:0000256" key="2">
    <source>
        <dbReference type="ARBA" id="ARBA00022729"/>
    </source>
</evidence>
<proteinExistence type="predicted"/>
<dbReference type="SUPFAM" id="SSF52058">
    <property type="entry name" value="L domain-like"/>
    <property type="match status" value="1"/>
</dbReference>
<keyword evidence="1" id="KW-0433">Leucine-rich repeat</keyword>
<dbReference type="SMART" id="SM00013">
    <property type="entry name" value="LRRNT"/>
    <property type="match status" value="1"/>
</dbReference>
<dbReference type="PANTHER" id="PTHR24369:SF210">
    <property type="entry name" value="CHAOPTIN-RELATED"/>
    <property type="match status" value="1"/>
</dbReference>
<keyword evidence="3" id="KW-0677">Repeat</keyword>
<organism>
    <name type="scientific">Branchiostoma floridae</name>
    <name type="common">Florida lancelet</name>
    <name type="synonym">Amphioxus</name>
    <dbReference type="NCBI Taxonomy" id="7739"/>
    <lineage>
        <taxon>Eukaryota</taxon>
        <taxon>Metazoa</taxon>
        <taxon>Chordata</taxon>
        <taxon>Cephalochordata</taxon>
        <taxon>Leptocardii</taxon>
        <taxon>Amphioxiformes</taxon>
        <taxon>Branchiostomatidae</taxon>
        <taxon>Branchiostoma</taxon>
    </lineage>
</organism>
<dbReference type="Pfam" id="PF01462">
    <property type="entry name" value="LRRNT"/>
    <property type="match status" value="1"/>
</dbReference>
<accession>C3YE68</accession>
<reference evidence="5" key="1">
    <citation type="journal article" date="2008" name="Nature">
        <title>The amphioxus genome and the evolution of the chordate karyotype.</title>
        <authorList>
            <consortium name="US DOE Joint Genome Institute (JGI-PGF)"/>
            <person name="Putnam N.H."/>
            <person name="Butts T."/>
            <person name="Ferrier D.E.K."/>
            <person name="Furlong R.F."/>
            <person name="Hellsten U."/>
            <person name="Kawashima T."/>
            <person name="Robinson-Rechavi M."/>
            <person name="Shoguchi E."/>
            <person name="Terry A."/>
            <person name="Yu J.-K."/>
            <person name="Benito-Gutierrez E.L."/>
            <person name="Dubchak I."/>
            <person name="Garcia-Fernandez J."/>
            <person name="Gibson-Brown J.J."/>
            <person name="Grigoriev I.V."/>
            <person name="Horton A.C."/>
            <person name="de Jong P.J."/>
            <person name="Jurka J."/>
            <person name="Kapitonov V.V."/>
            <person name="Kohara Y."/>
            <person name="Kuroki Y."/>
            <person name="Lindquist E."/>
            <person name="Lucas S."/>
            <person name="Osoegawa K."/>
            <person name="Pennacchio L.A."/>
            <person name="Salamov A.A."/>
            <person name="Satou Y."/>
            <person name="Sauka-Spengler T."/>
            <person name="Schmutz J."/>
            <person name="Shin-I T."/>
            <person name="Toyoda A."/>
            <person name="Bronner-Fraser M."/>
            <person name="Fujiyama A."/>
            <person name="Holland L.Z."/>
            <person name="Holland P.W.H."/>
            <person name="Satoh N."/>
            <person name="Rokhsar D.S."/>
        </authorList>
    </citation>
    <scope>NUCLEOTIDE SEQUENCE [LARGE SCALE GENOMIC DNA]</scope>
    <source>
        <strain evidence="5">S238N-H82</strain>
        <tissue evidence="5">Testes</tissue>
    </source>
</reference>